<gene>
    <name evidence="2" type="ORF">TPAB3V08_LOCUS16255</name>
</gene>
<dbReference type="SUPFAM" id="SSF52540">
    <property type="entry name" value="P-loop containing nucleoside triphosphate hydrolases"/>
    <property type="match status" value="1"/>
</dbReference>
<evidence type="ECO:0000313" key="2">
    <source>
        <dbReference type="EMBL" id="CAG2069313.1"/>
    </source>
</evidence>
<feature type="non-terminal residue" evidence="2">
    <location>
        <position position="70"/>
    </location>
</feature>
<feature type="domain" description="Helicase ATP-binding" evidence="1">
    <location>
        <begin position="1"/>
        <end position="70"/>
    </location>
</feature>
<sequence>MEDLISAGHLSLTQCRFFVLDEADGLLKQGYTELIDRLHRQIPKITSDGRRLQMIVCSATLHAFEVKKMA</sequence>
<dbReference type="Gene3D" id="3.40.50.300">
    <property type="entry name" value="P-loop containing nucleotide triphosphate hydrolases"/>
    <property type="match status" value="1"/>
</dbReference>
<dbReference type="PROSITE" id="PS51192">
    <property type="entry name" value="HELICASE_ATP_BIND_1"/>
    <property type="match status" value="1"/>
</dbReference>
<dbReference type="Pfam" id="PF00270">
    <property type="entry name" value="DEAD"/>
    <property type="match status" value="1"/>
</dbReference>
<protein>
    <recommendedName>
        <fullName evidence="1">Helicase ATP-binding domain-containing protein</fullName>
    </recommendedName>
</protein>
<organism evidence="2 3">
    <name type="scientific">Timema podura</name>
    <name type="common">Walking stick</name>
    <dbReference type="NCBI Taxonomy" id="61482"/>
    <lineage>
        <taxon>Eukaryota</taxon>
        <taxon>Metazoa</taxon>
        <taxon>Ecdysozoa</taxon>
        <taxon>Arthropoda</taxon>
        <taxon>Hexapoda</taxon>
        <taxon>Insecta</taxon>
        <taxon>Pterygota</taxon>
        <taxon>Neoptera</taxon>
        <taxon>Polyneoptera</taxon>
        <taxon>Phasmatodea</taxon>
        <taxon>Timematodea</taxon>
        <taxon>Timematoidea</taxon>
        <taxon>Timematidae</taxon>
        <taxon>Timema</taxon>
    </lineage>
</organism>
<evidence type="ECO:0000313" key="3">
    <source>
        <dbReference type="Proteomes" id="UP001153148"/>
    </source>
</evidence>
<keyword evidence="3" id="KW-1185">Reference proteome</keyword>
<comment type="caution">
    <text evidence="2">The sequence shown here is derived from an EMBL/GenBank/DDBJ whole genome shotgun (WGS) entry which is preliminary data.</text>
</comment>
<reference evidence="2" key="1">
    <citation type="submission" date="2021-03" db="EMBL/GenBank/DDBJ databases">
        <authorList>
            <person name="Tran Van P."/>
        </authorList>
    </citation>
    <scope>NUCLEOTIDE SEQUENCE</scope>
</reference>
<dbReference type="InterPro" id="IPR027417">
    <property type="entry name" value="P-loop_NTPase"/>
</dbReference>
<proteinExistence type="predicted"/>
<accession>A0ABN7PNQ3</accession>
<evidence type="ECO:0000259" key="1">
    <source>
        <dbReference type="PROSITE" id="PS51192"/>
    </source>
</evidence>
<dbReference type="EMBL" id="CAJPIN010128184">
    <property type="protein sequence ID" value="CAG2069313.1"/>
    <property type="molecule type" value="Genomic_DNA"/>
</dbReference>
<dbReference type="Proteomes" id="UP001153148">
    <property type="component" value="Unassembled WGS sequence"/>
</dbReference>
<name>A0ABN7PNQ3_TIMPD</name>
<dbReference type="InterPro" id="IPR014001">
    <property type="entry name" value="Helicase_ATP-bd"/>
</dbReference>
<dbReference type="InterPro" id="IPR011545">
    <property type="entry name" value="DEAD/DEAH_box_helicase_dom"/>
</dbReference>